<sequence length="710" mass="77726">MTTAPEPDAFRLPLPTPTTPVVPPHRVSAQHAHLNARYAEPTWPMAPLIENPSQPRKSIFWDRCPQALREELRLMAWTLINGELRRIFLKNRGVTMRSRPSANETPATVIRWTQLAKWLDERGLPALADCTRPVLHEYGLFVRDTAASRQMAVKALTAVTRLWAYDSLSARPTGIARPPWDEHGVDNYLPAAADGGGENAREPLSEETMSPLLTWAMRMIDELADDILAAWAETCRLRGIAARAPSTPEGRTALDAYLDAMFAAGSPLPASRNNGTGCLASTYLAGVTGASLNQVTVRTAQRGLTRIAAERPGPCPLTLPVTGQIAGAPWRTALDFNEAPLLMRHLGTAAFIVCAYLTGMRPQETLGMRAGCCPDPEPGADGHAGHHLIRSHHYKTVTDEDGNHLSGGAERDVPWVAITPVVRAIRVLERIVPDGHLLFDLDSHQFRSTRPYTGSLKASAMRVRIEDFVAWANAEAAAQGLPEETIPPDPHGAIGTTRFRRSLAWHIARRPGGLVALAIQYGHMRTALATEVSEGYASRSRSGIHRLIDVETALSVAETAAELRDHFDVGGGVSGPAARHALLRAARTPRFEGREIKANFARKFLARDGAVLYDNPHALLLCLYKRDRALCANSTLREAPALDRCVPGCGNSVRTDDHAAQLRERADLLDKKAVHTPQPVGDRIRANATRLRSYADEHDRTRITRQESPA</sequence>
<dbReference type="SUPFAM" id="SSF56349">
    <property type="entry name" value="DNA breaking-rejoining enzymes"/>
    <property type="match status" value="1"/>
</dbReference>
<dbReference type="Proteomes" id="UP001596083">
    <property type="component" value="Unassembled WGS sequence"/>
</dbReference>
<keyword evidence="2" id="KW-1185">Reference proteome</keyword>
<gene>
    <name evidence="1" type="ORF">ACFP1Z_28750</name>
</gene>
<organism evidence="1 2">
    <name type="scientific">Streptomyces gamaensis</name>
    <dbReference type="NCBI Taxonomy" id="1763542"/>
    <lineage>
        <taxon>Bacteria</taxon>
        <taxon>Bacillati</taxon>
        <taxon>Actinomycetota</taxon>
        <taxon>Actinomycetes</taxon>
        <taxon>Kitasatosporales</taxon>
        <taxon>Streptomycetaceae</taxon>
        <taxon>Streptomyces</taxon>
    </lineage>
</organism>
<comment type="caution">
    <text evidence="1">The sequence shown here is derived from an EMBL/GenBank/DDBJ whole genome shotgun (WGS) entry which is preliminary data.</text>
</comment>
<evidence type="ECO:0000313" key="1">
    <source>
        <dbReference type="EMBL" id="MFC5724163.1"/>
    </source>
</evidence>
<proteinExistence type="predicted"/>
<name>A0ABW0Z8P2_9ACTN</name>
<dbReference type="EMBL" id="JBHSPB010000024">
    <property type="protein sequence ID" value="MFC5724163.1"/>
    <property type="molecule type" value="Genomic_DNA"/>
</dbReference>
<accession>A0ABW0Z8P2</accession>
<protein>
    <submittedName>
        <fullName evidence="1">Integrase</fullName>
    </submittedName>
</protein>
<reference evidence="2" key="1">
    <citation type="journal article" date="2019" name="Int. J. Syst. Evol. Microbiol.">
        <title>The Global Catalogue of Microorganisms (GCM) 10K type strain sequencing project: providing services to taxonomists for standard genome sequencing and annotation.</title>
        <authorList>
            <consortium name="The Broad Institute Genomics Platform"/>
            <consortium name="The Broad Institute Genome Sequencing Center for Infectious Disease"/>
            <person name="Wu L."/>
            <person name="Ma J."/>
        </authorList>
    </citation>
    <scope>NUCLEOTIDE SEQUENCE [LARGE SCALE GENOMIC DNA]</scope>
    <source>
        <strain evidence="2">CGMCC 4.7304</strain>
    </source>
</reference>
<evidence type="ECO:0000313" key="2">
    <source>
        <dbReference type="Proteomes" id="UP001596083"/>
    </source>
</evidence>
<dbReference type="InterPro" id="IPR011010">
    <property type="entry name" value="DNA_brk_join_enz"/>
</dbReference>
<dbReference type="RefSeq" id="WP_390320599.1">
    <property type="nucleotide sequence ID" value="NZ_JBHSPB010000024.1"/>
</dbReference>